<dbReference type="InterPro" id="IPR018306">
    <property type="entry name" value="Phage_T5_Orf172_DNA-bd"/>
</dbReference>
<reference evidence="3 4" key="1">
    <citation type="journal article" date="2012" name="PLoS ONE">
        <title>Sequence and analysis of the genome of the pathogenic yeast Candida orthopsilosis.</title>
        <authorList>
            <person name="Riccombeni A."/>
            <person name="Vidanes G."/>
            <person name="Proux-Wera E."/>
            <person name="Wolfe K.H."/>
            <person name="Butler G."/>
        </authorList>
    </citation>
    <scope>NUCLEOTIDE SEQUENCE [LARGE SCALE GENOMIC DNA]</scope>
    <source>
        <strain evidence="3 4">Co 90-125</strain>
    </source>
</reference>
<organism evidence="3 4">
    <name type="scientific">Candida orthopsilosis (strain 90-125)</name>
    <name type="common">Yeast</name>
    <dbReference type="NCBI Taxonomy" id="1136231"/>
    <lineage>
        <taxon>Eukaryota</taxon>
        <taxon>Fungi</taxon>
        <taxon>Dikarya</taxon>
        <taxon>Ascomycota</taxon>
        <taxon>Saccharomycotina</taxon>
        <taxon>Pichiomycetes</taxon>
        <taxon>Debaryomycetaceae</taxon>
        <taxon>Candida/Lodderomyces clade</taxon>
        <taxon>Candida</taxon>
    </lineage>
</organism>
<dbReference type="KEGG" id="cot:CORT_0E02220"/>
<dbReference type="HOGENOM" id="CLU_069853_0_0_1"/>
<evidence type="ECO:0000313" key="4">
    <source>
        <dbReference type="Proteomes" id="UP000005018"/>
    </source>
</evidence>
<dbReference type="Proteomes" id="UP000005018">
    <property type="component" value="Chromosome 5"/>
</dbReference>
<feature type="domain" description="Bacteriophage T5 Orf172 DNA-binding" evidence="2">
    <location>
        <begin position="180"/>
        <end position="325"/>
    </location>
</feature>
<accession>H8X7M4</accession>
<evidence type="ECO:0000256" key="1">
    <source>
        <dbReference type="SAM" id="MobiDB-lite"/>
    </source>
</evidence>
<evidence type="ECO:0000259" key="2">
    <source>
        <dbReference type="Pfam" id="PF10544"/>
    </source>
</evidence>
<protein>
    <recommendedName>
        <fullName evidence="2">Bacteriophage T5 Orf172 DNA-binding domain-containing protein</fullName>
    </recommendedName>
</protein>
<keyword evidence="4" id="KW-1185">Reference proteome</keyword>
<dbReference type="InterPro" id="IPR053006">
    <property type="entry name" value="Meiosis_regulatory"/>
</dbReference>
<dbReference type="AlphaFoldDB" id="H8X7M4"/>
<dbReference type="PANTHER" id="PTHR28094:SF1">
    <property type="entry name" value="MEIOTICALLY UP-REGULATED GENE 113 PROTEIN"/>
    <property type="match status" value="1"/>
</dbReference>
<evidence type="ECO:0000313" key="3">
    <source>
        <dbReference type="EMBL" id="CCG23809.1"/>
    </source>
</evidence>
<gene>
    <name evidence="3" type="ORF">CORT_0E02220</name>
</gene>
<dbReference type="PANTHER" id="PTHR28094">
    <property type="entry name" value="MEIOTICALLY UP-REGULATED GENE 113 PROTEIN"/>
    <property type="match status" value="1"/>
</dbReference>
<dbReference type="OrthoDB" id="4074785at2759"/>
<sequence>MKQVYQCSGITQRKERCKRTVKVENGFCSYHVSQASTLSKHDQHRIQRIENSHGGQLNSGGKPYMGIDGRSVSREPYIIPGQFDSSQSKRDAPSSQHMSTKAFGRFNRDPQLVHTRVKNYDTFVGNEPTNDKPRGKGYIYIYTMQNFLKPPKDWTFKVKNIPNTSTRNKDKWTKFKSRSSPYILIKIGMTTQLPNVRIKQWENKCKHELVNLGPQNEHLMKPHLHWWQKFLCLRIDDDDTEMKLSRFKKDGFYCEENVSVVENRIHQQLRKKYGKGDVYCSGCIPDDTLTKNKDKEKVPLQSNYNVHVEWFLIPKQDIREVYRLIDQTCRSIG</sequence>
<feature type="region of interest" description="Disordered" evidence="1">
    <location>
        <begin position="80"/>
        <end position="106"/>
    </location>
</feature>
<dbReference type="RefSeq" id="XP_003869941.1">
    <property type="nucleotide sequence ID" value="XM_003869892.1"/>
</dbReference>
<proteinExistence type="predicted"/>
<dbReference type="GeneID" id="14540939"/>
<dbReference type="Pfam" id="PF10544">
    <property type="entry name" value="T5orf172"/>
    <property type="match status" value="1"/>
</dbReference>
<dbReference type="eggNOG" id="ENOG502S4T1">
    <property type="taxonomic scope" value="Eukaryota"/>
</dbReference>
<dbReference type="EMBL" id="HE681723">
    <property type="protein sequence ID" value="CCG23809.1"/>
    <property type="molecule type" value="Genomic_DNA"/>
</dbReference>
<name>H8X7M4_CANO9</name>